<dbReference type="STRING" id="115783.SAMN02745119_02738"/>
<evidence type="ECO:0000313" key="3">
    <source>
        <dbReference type="Proteomes" id="UP000190102"/>
    </source>
</evidence>
<dbReference type="Proteomes" id="UP000190102">
    <property type="component" value="Unassembled WGS sequence"/>
</dbReference>
<feature type="transmembrane region" description="Helical" evidence="1">
    <location>
        <begin position="20"/>
        <end position="46"/>
    </location>
</feature>
<name>A0A1T4R8A5_9BACT</name>
<keyword evidence="1" id="KW-1133">Transmembrane helix</keyword>
<accession>A0A1T4R8A5</accession>
<evidence type="ECO:0000313" key="2">
    <source>
        <dbReference type="EMBL" id="SKA12183.1"/>
    </source>
</evidence>
<organism evidence="2 3">
    <name type="scientific">Trichlorobacter thiogenes</name>
    <dbReference type="NCBI Taxonomy" id="115783"/>
    <lineage>
        <taxon>Bacteria</taxon>
        <taxon>Pseudomonadati</taxon>
        <taxon>Thermodesulfobacteriota</taxon>
        <taxon>Desulfuromonadia</taxon>
        <taxon>Geobacterales</taxon>
        <taxon>Geobacteraceae</taxon>
        <taxon>Trichlorobacter</taxon>
    </lineage>
</organism>
<keyword evidence="1" id="KW-0812">Transmembrane</keyword>
<dbReference type="AlphaFoldDB" id="A0A1T4R8A5"/>
<sequence>MKAKSNFSTLVAETTAKGSLALFAGIGVFLAGFITWSAAGAVSALIDLFS</sequence>
<proteinExistence type="predicted"/>
<evidence type="ECO:0000256" key="1">
    <source>
        <dbReference type="SAM" id="Phobius"/>
    </source>
</evidence>
<reference evidence="3" key="1">
    <citation type="submission" date="2017-02" db="EMBL/GenBank/DDBJ databases">
        <authorList>
            <person name="Varghese N."/>
            <person name="Submissions S."/>
        </authorList>
    </citation>
    <scope>NUCLEOTIDE SEQUENCE [LARGE SCALE GENOMIC DNA]</scope>
    <source>
        <strain evidence="3">ATCC BAA-34</strain>
    </source>
</reference>
<gene>
    <name evidence="2" type="ORF">SAMN02745119_02738</name>
</gene>
<keyword evidence="1" id="KW-0472">Membrane</keyword>
<keyword evidence="3" id="KW-1185">Reference proteome</keyword>
<dbReference type="EMBL" id="FUWR01000018">
    <property type="protein sequence ID" value="SKA12183.1"/>
    <property type="molecule type" value="Genomic_DNA"/>
</dbReference>
<protein>
    <submittedName>
        <fullName evidence="2">Uncharacterized protein</fullName>
    </submittedName>
</protein>
<dbReference type="RefSeq" id="WP_167370396.1">
    <property type="nucleotide sequence ID" value="NZ_FUWR01000018.1"/>
</dbReference>